<keyword evidence="3 6" id="KW-0812">Transmembrane</keyword>
<dbReference type="InterPro" id="IPR002549">
    <property type="entry name" value="AI-2E-like"/>
</dbReference>
<dbReference type="PANTHER" id="PTHR21716">
    <property type="entry name" value="TRANSMEMBRANE PROTEIN"/>
    <property type="match status" value="1"/>
</dbReference>
<dbReference type="PANTHER" id="PTHR21716:SF62">
    <property type="entry name" value="TRANSPORT PROTEIN YDBI-RELATED"/>
    <property type="match status" value="1"/>
</dbReference>
<dbReference type="GO" id="GO:0016020">
    <property type="term" value="C:membrane"/>
    <property type="evidence" value="ECO:0007669"/>
    <property type="project" value="UniProtKB-SubCell"/>
</dbReference>
<dbReference type="OrthoDB" id="5761230at2"/>
<evidence type="ECO:0000256" key="3">
    <source>
        <dbReference type="ARBA" id="ARBA00022692"/>
    </source>
</evidence>
<gene>
    <name evidence="7" type="ORF">FC093_00710</name>
</gene>
<dbReference type="AlphaFoldDB" id="A0A4U3LAA1"/>
<proteinExistence type="inferred from homology"/>
<keyword evidence="8" id="KW-1185">Reference proteome</keyword>
<name>A0A4U3LAA1_9BACT</name>
<keyword evidence="5 6" id="KW-0472">Membrane</keyword>
<dbReference type="EMBL" id="SZQL01000001">
    <property type="protein sequence ID" value="TKK71579.1"/>
    <property type="molecule type" value="Genomic_DNA"/>
</dbReference>
<evidence type="ECO:0000256" key="2">
    <source>
        <dbReference type="ARBA" id="ARBA00009773"/>
    </source>
</evidence>
<dbReference type="RefSeq" id="WP_137259819.1">
    <property type="nucleotide sequence ID" value="NZ_SZQL01000001.1"/>
</dbReference>
<protein>
    <submittedName>
        <fullName evidence="7">AI-2E family transporter</fullName>
    </submittedName>
</protein>
<feature type="transmembrane region" description="Helical" evidence="6">
    <location>
        <begin position="315"/>
        <end position="338"/>
    </location>
</feature>
<comment type="caution">
    <text evidence="7">The sequence shown here is derived from an EMBL/GenBank/DDBJ whole genome shotgun (WGS) entry which is preliminary data.</text>
</comment>
<evidence type="ECO:0000256" key="6">
    <source>
        <dbReference type="SAM" id="Phobius"/>
    </source>
</evidence>
<sequence>MAEANDNEQQGLTYSKKVWIAAGILALVVVVLLLFKTLLSLFLLVFAGILIAIFFHAFAGLLRRYLHLPHTASVVVSVLFNILLLVAFFWFVGNRLSQQITQLSDTLPATIENAKDKLNQSTIGRKVLDYLNASGSNEKTRQVVKSFFSSSFGVVSDLYIVLLLAMFFTAGPSTYKRGIVHLLPPKAKDKGDELLKKLGTILKKWLKGQIIGIVFIAVLTAIGLLIVGMPLVLTLALLAGLLNFIPNFGPIIALVPAVLIAFLQGPNTAIIIICMYTGIQIIQSAVEQPLIQKKMVNIPPALTIMGQVAMGALGGFWGVLLATPIVAVIMTIVNDLYVKPQPYHKYEMQDKKDKK</sequence>
<organism evidence="7 8">
    <name type="scientific">Ilyomonas limi</name>
    <dbReference type="NCBI Taxonomy" id="2575867"/>
    <lineage>
        <taxon>Bacteria</taxon>
        <taxon>Pseudomonadati</taxon>
        <taxon>Bacteroidota</taxon>
        <taxon>Chitinophagia</taxon>
        <taxon>Chitinophagales</taxon>
        <taxon>Chitinophagaceae</taxon>
        <taxon>Ilyomonas</taxon>
    </lineage>
</organism>
<evidence type="ECO:0000256" key="4">
    <source>
        <dbReference type="ARBA" id="ARBA00022989"/>
    </source>
</evidence>
<dbReference type="Proteomes" id="UP000305848">
    <property type="component" value="Unassembled WGS sequence"/>
</dbReference>
<comment type="subcellular location">
    <subcellularLocation>
        <location evidence="1">Membrane</location>
        <topology evidence="1">Multi-pass membrane protein</topology>
    </subcellularLocation>
</comment>
<evidence type="ECO:0000313" key="7">
    <source>
        <dbReference type="EMBL" id="TKK71579.1"/>
    </source>
</evidence>
<evidence type="ECO:0000313" key="8">
    <source>
        <dbReference type="Proteomes" id="UP000305848"/>
    </source>
</evidence>
<dbReference type="GO" id="GO:0055085">
    <property type="term" value="P:transmembrane transport"/>
    <property type="evidence" value="ECO:0007669"/>
    <property type="project" value="TreeGrafter"/>
</dbReference>
<comment type="similarity">
    <text evidence="2">Belongs to the autoinducer-2 exporter (AI-2E) (TC 2.A.86) family.</text>
</comment>
<evidence type="ECO:0000256" key="5">
    <source>
        <dbReference type="ARBA" id="ARBA00023136"/>
    </source>
</evidence>
<feature type="transmembrane region" description="Helical" evidence="6">
    <location>
        <begin position="210"/>
        <end position="238"/>
    </location>
</feature>
<keyword evidence="4 6" id="KW-1133">Transmembrane helix</keyword>
<feature type="transmembrane region" description="Helical" evidence="6">
    <location>
        <begin position="147"/>
        <end position="168"/>
    </location>
</feature>
<feature type="transmembrane region" description="Helical" evidence="6">
    <location>
        <begin position="18"/>
        <end position="35"/>
    </location>
</feature>
<feature type="transmembrane region" description="Helical" evidence="6">
    <location>
        <begin position="244"/>
        <end position="262"/>
    </location>
</feature>
<accession>A0A4U3LAA1</accession>
<dbReference type="Pfam" id="PF01594">
    <property type="entry name" value="AI-2E_transport"/>
    <property type="match status" value="1"/>
</dbReference>
<feature type="transmembrane region" description="Helical" evidence="6">
    <location>
        <begin position="41"/>
        <end position="62"/>
    </location>
</feature>
<feature type="transmembrane region" description="Helical" evidence="6">
    <location>
        <begin position="74"/>
        <end position="93"/>
    </location>
</feature>
<reference evidence="7 8" key="1">
    <citation type="submission" date="2019-05" db="EMBL/GenBank/DDBJ databases">
        <title>Panacibacter sp. strain 17mud1-8 Genome sequencing and assembly.</title>
        <authorList>
            <person name="Chhetri G."/>
        </authorList>
    </citation>
    <scope>NUCLEOTIDE SEQUENCE [LARGE SCALE GENOMIC DNA]</scope>
    <source>
        <strain evidence="7 8">17mud1-8</strain>
    </source>
</reference>
<feature type="transmembrane region" description="Helical" evidence="6">
    <location>
        <begin position="269"/>
        <end position="286"/>
    </location>
</feature>
<evidence type="ECO:0000256" key="1">
    <source>
        <dbReference type="ARBA" id="ARBA00004141"/>
    </source>
</evidence>